<evidence type="ECO:0000256" key="3">
    <source>
        <dbReference type="ARBA" id="ARBA00022692"/>
    </source>
</evidence>
<feature type="binding site" evidence="6">
    <location>
        <position position="209"/>
    </location>
    <ligand>
        <name>Zn(2+)</name>
        <dbReference type="ChEBI" id="CHEBI:29105"/>
    </ligand>
</feature>
<evidence type="ECO:0000313" key="9">
    <source>
        <dbReference type="EMBL" id="BBM51754.1"/>
    </source>
</evidence>
<reference evidence="9 10" key="2">
    <citation type="submission" date="2019-07" db="EMBL/GenBank/DDBJ databases">
        <title>Complete Genome Sequence of Leptotrichia trevisanii Strain JMUB3935.</title>
        <authorList>
            <person name="Watanabe S."/>
            <person name="Cui L."/>
        </authorList>
    </citation>
    <scope>NUCLEOTIDE SEQUENCE [LARGE SCALE GENOMIC DNA]</scope>
    <source>
        <strain evidence="9 10">JMUB3935</strain>
    </source>
</reference>
<evidence type="ECO:0000313" key="10">
    <source>
        <dbReference type="Proteomes" id="UP000321378"/>
    </source>
</evidence>
<dbReference type="EMBL" id="AP019831">
    <property type="protein sequence ID" value="BBM44603.1"/>
    <property type="molecule type" value="Genomic_DNA"/>
</dbReference>
<dbReference type="PANTHER" id="PTHR20855">
    <property type="entry name" value="ADIPOR/PROGESTIN RECEPTOR-RELATED"/>
    <property type="match status" value="1"/>
</dbReference>
<accession>A0A510KJD3</accession>
<dbReference type="NCBIfam" id="TIGR01065">
    <property type="entry name" value="hlyIII"/>
    <property type="match status" value="1"/>
</dbReference>
<dbReference type="EMBL" id="AP019840">
    <property type="protein sequence ID" value="BBM51754.1"/>
    <property type="molecule type" value="Genomic_DNA"/>
</dbReference>
<reference evidence="8 11" key="1">
    <citation type="submission" date="2019-07" db="EMBL/GenBank/DDBJ databases">
        <title>Complete Genome Sequence of Leptotrichia trevisanii Strain JMUB3870.</title>
        <authorList>
            <person name="Watanabe S."/>
            <person name="Cui L."/>
        </authorList>
    </citation>
    <scope>NUCLEOTIDE SEQUENCE [LARGE SCALE GENOMIC DNA]</scope>
    <source>
        <strain evidence="8 11">JMUB3870</strain>
    </source>
</reference>
<sequence>MNKKTKNKSTNTLSEIHKKAENFSRGEEIANFVSHTVGAGLAVVAFIVLTIRASWRQDTGTIISFMAFGFGLVVLYTMSAIYHGLKPGTAKMIFEIFDHSAIYILIAASYTPFLYLVVNSPMNKIILVIQWIVCFLGIIFKAFFTGKFKLFSTLLYLIMGWMIVFAWNDLIHNINQISLIYLILGGVLYSLGTIFYSWKICKFNHMIWHIFVILGSAFHFFAVYYLI</sequence>
<dbReference type="PANTHER" id="PTHR20855:SF129">
    <property type="entry name" value="HEMOLYSIN-3 HOMOLOG"/>
    <property type="match status" value="1"/>
</dbReference>
<dbReference type="InterPro" id="IPR004254">
    <property type="entry name" value="AdipoR/HlyIII-related"/>
</dbReference>
<dbReference type="Pfam" id="PF03006">
    <property type="entry name" value="HlyIII"/>
    <property type="match status" value="1"/>
</dbReference>
<keyword evidence="4 7" id="KW-1133">Transmembrane helix</keyword>
<evidence type="ECO:0000256" key="6">
    <source>
        <dbReference type="PIRSR" id="PIRSR604254-1"/>
    </source>
</evidence>
<keyword evidence="6" id="KW-0862">Zinc</keyword>
<keyword evidence="11" id="KW-1185">Reference proteome</keyword>
<feature type="transmembrane region" description="Helical" evidence="7">
    <location>
        <begin position="150"/>
        <end position="167"/>
    </location>
</feature>
<evidence type="ECO:0000313" key="8">
    <source>
        <dbReference type="EMBL" id="BBM44603.1"/>
    </source>
</evidence>
<feature type="binding site" evidence="6">
    <location>
        <position position="205"/>
    </location>
    <ligand>
        <name>Zn(2+)</name>
        <dbReference type="ChEBI" id="CHEBI:29105"/>
    </ligand>
</feature>
<feature type="transmembrane region" description="Helical" evidence="7">
    <location>
        <begin position="206"/>
        <end position="226"/>
    </location>
</feature>
<dbReference type="GO" id="GO:0012505">
    <property type="term" value="C:endomembrane system"/>
    <property type="evidence" value="ECO:0007669"/>
    <property type="project" value="UniProtKB-SubCell"/>
</dbReference>
<evidence type="ECO:0000313" key="11">
    <source>
        <dbReference type="Proteomes" id="UP000422644"/>
    </source>
</evidence>
<feature type="transmembrane region" description="Helical" evidence="7">
    <location>
        <begin position="32"/>
        <end position="51"/>
    </location>
</feature>
<keyword evidence="3 7" id="KW-0812">Transmembrane</keyword>
<evidence type="ECO:0000256" key="5">
    <source>
        <dbReference type="ARBA" id="ARBA00023136"/>
    </source>
</evidence>
<feature type="transmembrane region" description="Helical" evidence="7">
    <location>
        <begin position="179"/>
        <end position="200"/>
    </location>
</feature>
<dbReference type="Proteomes" id="UP000321378">
    <property type="component" value="Chromosome"/>
</dbReference>
<dbReference type="RefSeq" id="WP_146996179.1">
    <property type="nucleotide sequence ID" value="NZ_AP019831.1"/>
</dbReference>
<comment type="similarity">
    <text evidence="2">Belongs to the UPF0073 (Hly-III) family.</text>
</comment>
<dbReference type="GO" id="GO:0046872">
    <property type="term" value="F:metal ion binding"/>
    <property type="evidence" value="ECO:0007669"/>
    <property type="project" value="UniProtKB-KW"/>
</dbReference>
<evidence type="ECO:0000256" key="2">
    <source>
        <dbReference type="ARBA" id="ARBA00008488"/>
    </source>
</evidence>
<feature type="binding site" evidence="6">
    <location>
        <position position="83"/>
    </location>
    <ligand>
        <name>Zn(2+)</name>
        <dbReference type="ChEBI" id="CHEBI:29105"/>
    </ligand>
</feature>
<keyword evidence="5 7" id="KW-0472">Membrane</keyword>
<dbReference type="GO" id="GO:0016020">
    <property type="term" value="C:membrane"/>
    <property type="evidence" value="ECO:0007669"/>
    <property type="project" value="InterPro"/>
</dbReference>
<feature type="transmembrane region" description="Helical" evidence="7">
    <location>
        <begin position="63"/>
        <end position="85"/>
    </location>
</feature>
<dbReference type="STRING" id="1122173.GCA_000482505_01357"/>
<comment type="subcellular location">
    <subcellularLocation>
        <location evidence="1">Endomembrane system</location>
        <topology evidence="1">Multi-pass membrane protein</topology>
    </subcellularLocation>
</comment>
<evidence type="ECO:0000256" key="1">
    <source>
        <dbReference type="ARBA" id="ARBA00004127"/>
    </source>
</evidence>
<proteinExistence type="inferred from homology"/>
<dbReference type="OrthoDB" id="9813689at2"/>
<feature type="transmembrane region" description="Helical" evidence="7">
    <location>
        <begin position="100"/>
        <end position="118"/>
    </location>
</feature>
<dbReference type="GO" id="GO:0140911">
    <property type="term" value="F:pore-forming activity"/>
    <property type="evidence" value="ECO:0007669"/>
    <property type="project" value="InterPro"/>
</dbReference>
<organism evidence="9 10">
    <name type="scientific">Leptotrichia trevisanii</name>
    <dbReference type="NCBI Taxonomy" id="109328"/>
    <lineage>
        <taxon>Bacteria</taxon>
        <taxon>Fusobacteriati</taxon>
        <taxon>Fusobacteriota</taxon>
        <taxon>Fusobacteriia</taxon>
        <taxon>Fusobacteriales</taxon>
        <taxon>Leptotrichiaceae</taxon>
        <taxon>Leptotrichia</taxon>
    </lineage>
</organism>
<name>A0A510KJD3_9FUSO</name>
<dbReference type="InterPro" id="IPR005744">
    <property type="entry name" value="Hy-lIII"/>
</dbReference>
<evidence type="ECO:0000256" key="4">
    <source>
        <dbReference type="ARBA" id="ARBA00022989"/>
    </source>
</evidence>
<feature type="transmembrane region" description="Helical" evidence="7">
    <location>
        <begin position="125"/>
        <end position="144"/>
    </location>
</feature>
<keyword evidence="6" id="KW-0479">Metal-binding</keyword>
<protein>
    <submittedName>
        <fullName evidence="9">Hemolysin III family channel protein</fullName>
    </submittedName>
</protein>
<dbReference type="Proteomes" id="UP000422644">
    <property type="component" value="Chromosome"/>
</dbReference>
<gene>
    <name evidence="8" type="ORF">JMUB3870_0721</name>
    <name evidence="9" type="ORF">JMUB3935_0732</name>
</gene>
<dbReference type="AlphaFoldDB" id="A0A510KJD3"/>
<evidence type="ECO:0000256" key="7">
    <source>
        <dbReference type="SAM" id="Phobius"/>
    </source>
</evidence>